<dbReference type="EMBL" id="JAMLJM010000001">
    <property type="protein sequence ID" value="MCL9807974.1"/>
    <property type="molecule type" value="Genomic_DNA"/>
</dbReference>
<evidence type="ECO:0000313" key="1">
    <source>
        <dbReference type="EMBL" id="MCL9807974.1"/>
    </source>
</evidence>
<reference evidence="1 2" key="1">
    <citation type="submission" date="2022-05" db="EMBL/GenBank/DDBJ databases">
        <title>Flavobacterium sp., isolated from activated sludge.</title>
        <authorList>
            <person name="Ran Q."/>
        </authorList>
    </citation>
    <scope>NUCLEOTIDE SEQUENCE [LARGE SCALE GENOMIC DNA]</scope>
    <source>
        <strain evidence="1 2">HXWNR70</strain>
    </source>
</reference>
<dbReference type="Proteomes" id="UP001317191">
    <property type="component" value="Unassembled WGS sequence"/>
</dbReference>
<accession>A0ABT0TLK8</accession>
<evidence type="ECO:0000313" key="2">
    <source>
        <dbReference type="Proteomes" id="UP001317191"/>
    </source>
</evidence>
<dbReference type="RefSeq" id="WP_250590674.1">
    <property type="nucleotide sequence ID" value="NZ_JAMLJM010000001.1"/>
</dbReference>
<keyword evidence="2" id="KW-1185">Reference proteome</keyword>
<proteinExistence type="predicted"/>
<protein>
    <recommendedName>
        <fullName evidence="3">DUF4369 domain-containing protein</fullName>
    </recommendedName>
</protein>
<gene>
    <name evidence="1" type="ORF">NAT50_01220</name>
</gene>
<sequence>MNYKTTVLTVIYLFFFNLTSYSQIKKDTLYNWFDTQTGLVSLPLYNGSIHLNYDKTSENHHRYWILNEFQTGTVNYDNQVFNNLSIKYDILEDELILMPQNQDYKIAINTKKDLILYFILNQTKFVNLDHHKNKNSFLKGFYAEHFTSPKLSLYIKHYKKKRDLIKNDRILREYDYYQNFILEFKDNFFIIHSKKDVIRIFPDIKEKINAFYTSNTNLEKNNKIRFMEQLIQYINSITTKSLNGINE</sequence>
<name>A0ABT0TLK8_9FLAO</name>
<evidence type="ECO:0008006" key="3">
    <source>
        <dbReference type="Google" id="ProtNLM"/>
    </source>
</evidence>
<organism evidence="1 2">
    <name type="scientific">Flavobacterium luminosum</name>
    <dbReference type="NCBI Taxonomy" id="2949086"/>
    <lineage>
        <taxon>Bacteria</taxon>
        <taxon>Pseudomonadati</taxon>
        <taxon>Bacteroidota</taxon>
        <taxon>Flavobacteriia</taxon>
        <taxon>Flavobacteriales</taxon>
        <taxon>Flavobacteriaceae</taxon>
        <taxon>Flavobacterium</taxon>
    </lineage>
</organism>
<comment type="caution">
    <text evidence="1">The sequence shown here is derived from an EMBL/GenBank/DDBJ whole genome shotgun (WGS) entry which is preliminary data.</text>
</comment>